<dbReference type="Proteomes" id="UP000595823">
    <property type="component" value="Chromosome"/>
</dbReference>
<evidence type="ECO:0000313" key="2">
    <source>
        <dbReference type="EMBL" id="QQK77956.1"/>
    </source>
</evidence>
<dbReference type="PROSITE" id="PS50965">
    <property type="entry name" value="NERD"/>
    <property type="match status" value="1"/>
</dbReference>
<accession>A0A7T6Z6Q2</accession>
<reference evidence="2 3" key="1">
    <citation type="submission" date="2020-06" db="EMBL/GenBank/DDBJ databases">
        <title>Genomic analysis of Salicibibacter sp. NKC5-3.</title>
        <authorList>
            <person name="Oh Y.J."/>
        </authorList>
    </citation>
    <scope>NUCLEOTIDE SEQUENCE [LARGE SCALE GENOMIC DNA]</scope>
    <source>
        <strain evidence="2 3">NKC5-3</strain>
    </source>
</reference>
<dbReference type="InterPro" id="IPR011528">
    <property type="entry name" value="NERD"/>
</dbReference>
<dbReference type="EMBL" id="CP054705">
    <property type="protein sequence ID" value="QQK77956.1"/>
    <property type="molecule type" value="Genomic_DNA"/>
</dbReference>
<proteinExistence type="predicted"/>
<protein>
    <submittedName>
        <fullName evidence="2">NERD domain-containing protein</fullName>
    </submittedName>
</protein>
<dbReference type="AlphaFoldDB" id="A0A7T6Z6Q2"/>
<organism evidence="2 3">
    <name type="scientific">Salicibibacter cibarius</name>
    <dbReference type="NCBI Taxonomy" id="2743000"/>
    <lineage>
        <taxon>Bacteria</taxon>
        <taxon>Bacillati</taxon>
        <taxon>Bacillota</taxon>
        <taxon>Bacilli</taxon>
        <taxon>Bacillales</taxon>
        <taxon>Bacillaceae</taxon>
        <taxon>Salicibibacter</taxon>
    </lineage>
</organism>
<evidence type="ECO:0000313" key="3">
    <source>
        <dbReference type="Proteomes" id="UP000595823"/>
    </source>
</evidence>
<evidence type="ECO:0000259" key="1">
    <source>
        <dbReference type="PROSITE" id="PS50965"/>
    </source>
</evidence>
<keyword evidence="3" id="KW-1185">Reference proteome</keyword>
<sequence>MKNIKPREVPAELKLLRMLHPRMRMKPPDYQRYLNLEQGYAGELIMDAWLEDLSIDCLVINDVLLEQNRNLFQIDTLVIFQEKISVLDAKHNDGDFYIDGDKWKASSGTEIQDPLLQRKRSMTLLRKLLQSHRINIPIESFLVFTHPEFYLYNDSPQLPAVFPTQMPRFLKKMNSQTSRLGQKHEKIAEQLLALHKDENPRTRLPEYDYDGLKKGVVCSGCHSFMQYRRKTWFCSGCGMAEDNETVVMRSVAEYRLLFPDRKITTNAIYDWCGLSASTRNINRILAKNFYRIGHGIASYYSNRSKDQA</sequence>
<dbReference type="Pfam" id="PF08378">
    <property type="entry name" value="NERD"/>
    <property type="match status" value="1"/>
</dbReference>
<feature type="domain" description="NERD" evidence="1">
    <location>
        <begin position="38"/>
        <end position="148"/>
    </location>
</feature>
<dbReference type="RefSeq" id="WP_200125791.1">
    <property type="nucleotide sequence ID" value="NZ_CP054705.1"/>
</dbReference>
<name>A0A7T6Z6Q2_9BACI</name>
<dbReference type="KEGG" id="scia:HUG15_21820"/>
<gene>
    <name evidence="2" type="ORF">HUG15_21820</name>
</gene>